<dbReference type="Gene3D" id="3.40.50.12780">
    <property type="entry name" value="N-terminal domain of ligase-like"/>
    <property type="match status" value="1"/>
</dbReference>
<dbReference type="InterPro" id="IPR042099">
    <property type="entry name" value="ANL_N_sf"/>
</dbReference>
<evidence type="ECO:0000313" key="1">
    <source>
        <dbReference type="EMBL" id="KAG0729451.1"/>
    </source>
</evidence>
<comment type="caution">
    <text evidence="1">The sequence shown here is derived from an EMBL/GenBank/DDBJ whole genome shotgun (WGS) entry which is preliminary data.</text>
</comment>
<proteinExistence type="predicted"/>
<reference evidence="1" key="1">
    <citation type="submission" date="2020-07" db="EMBL/GenBank/DDBJ databases">
        <title>The High-quality genome of the commercially important snow crab, Chionoecetes opilio.</title>
        <authorList>
            <person name="Jeong J.-H."/>
            <person name="Ryu S."/>
        </authorList>
    </citation>
    <scope>NUCLEOTIDE SEQUENCE</scope>
    <source>
        <strain evidence="1">MADBK_172401_WGS</strain>
        <tissue evidence="1">Digestive gland</tissue>
    </source>
</reference>
<dbReference type="Proteomes" id="UP000770661">
    <property type="component" value="Unassembled WGS sequence"/>
</dbReference>
<accession>A0A8J5D2L8</accession>
<dbReference type="PANTHER" id="PTHR22754">
    <property type="entry name" value="DISCO-INTERACTING PROTEIN 2 DIP2 -RELATED"/>
    <property type="match status" value="1"/>
</dbReference>
<dbReference type="PANTHER" id="PTHR22754:SF32">
    <property type="entry name" value="DISCO-INTERACTING PROTEIN 2"/>
    <property type="match status" value="1"/>
</dbReference>
<sequence>MHVSLILDSRVPCVLPPCLPSPDVGPASVMVGNLVQGNRLASAQGRELGLMDNDDGMRRWRASTTENHEILTLLNAKGQVATSLTCAQLHKKAERVGCLLLEKGHINTGDHVALIYPPGGDLIAPFTGASMGCRAGHNPPPPPLKNYSYRNTMTTKETFCPPYKSTTPEMFVPGFTLHHRELGPGIRVHVESILLMALRCPHSTSARHLLLLWRMELCTKGLGSSMCSLKATFRESGLCQEPASWWQKSGREYKITNSFSKLFTALDSLPERCLTSFGCRVNVAVCLQGASSPDPTTVFVDLRSLRQRQGHAGGERRPSFHLYHGVWKAAPWGQGGHCQPGKKGFSVSDSHLGEIWVQCNHNATVTSRCTATTALLTTTLTLSW</sequence>
<name>A0A8J5D2L8_CHIOP</name>
<dbReference type="OrthoDB" id="69964at2759"/>
<keyword evidence="2" id="KW-1185">Reference proteome</keyword>
<dbReference type="EMBL" id="JACEEZ010001157">
    <property type="protein sequence ID" value="KAG0729451.1"/>
    <property type="molecule type" value="Genomic_DNA"/>
</dbReference>
<evidence type="ECO:0000313" key="2">
    <source>
        <dbReference type="Proteomes" id="UP000770661"/>
    </source>
</evidence>
<protein>
    <submittedName>
        <fullName evidence="1">Disco-interacting protein 2 C</fullName>
    </submittedName>
</protein>
<gene>
    <name evidence="1" type="primary">DIP2C</name>
    <name evidence="1" type="ORF">GWK47_030295</name>
</gene>
<organism evidence="1 2">
    <name type="scientific">Chionoecetes opilio</name>
    <name type="common">Atlantic snow crab</name>
    <name type="synonym">Cancer opilio</name>
    <dbReference type="NCBI Taxonomy" id="41210"/>
    <lineage>
        <taxon>Eukaryota</taxon>
        <taxon>Metazoa</taxon>
        <taxon>Ecdysozoa</taxon>
        <taxon>Arthropoda</taxon>
        <taxon>Crustacea</taxon>
        <taxon>Multicrustacea</taxon>
        <taxon>Malacostraca</taxon>
        <taxon>Eumalacostraca</taxon>
        <taxon>Eucarida</taxon>
        <taxon>Decapoda</taxon>
        <taxon>Pleocyemata</taxon>
        <taxon>Brachyura</taxon>
        <taxon>Eubrachyura</taxon>
        <taxon>Majoidea</taxon>
        <taxon>Majidae</taxon>
        <taxon>Chionoecetes</taxon>
    </lineage>
</organism>
<dbReference type="AlphaFoldDB" id="A0A8J5D2L8"/>